<dbReference type="GeneID" id="70222837"/>
<organism evidence="2 3">
    <name type="scientific">Fusarium redolens</name>
    <dbReference type="NCBI Taxonomy" id="48865"/>
    <lineage>
        <taxon>Eukaryota</taxon>
        <taxon>Fungi</taxon>
        <taxon>Dikarya</taxon>
        <taxon>Ascomycota</taxon>
        <taxon>Pezizomycotina</taxon>
        <taxon>Sordariomycetes</taxon>
        <taxon>Hypocreomycetidae</taxon>
        <taxon>Hypocreales</taxon>
        <taxon>Nectriaceae</taxon>
        <taxon>Fusarium</taxon>
        <taxon>Fusarium redolens species complex</taxon>
    </lineage>
</organism>
<feature type="region of interest" description="Disordered" evidence="1">
    <location>
        <begin position="91"/>
        <end position="110"/>
    </location>
</feature>
<reference evidence="2" key="1">
    <citation type="journal article" date="2021" name="Nat. Commun.">
        <title>Genetic determinants of endophytism in the Arabidopsis root mycobiome.</title>
        <authorList>
            <person name="Mesny F."/>
            <person name="Miyauchi S."/>
            <person name="Thiergart T."/>
            <person name="Pickel B."/>
            <person name="Atanasova L."/>
            <person name="Karlsson M."/>
            <person name="Huettel B."/>
            <person name="Barry K.W."/>
            <person name="Haridas S."/>
            <person name="Chen C."/>
            <person name="Bauer D."/>
            <person name="Andreopoulos W."/>
            <person name="Pangilinan J."/>
            <person name="LaButti K."/>
            <person name="Riley R."/>
            <person name="Lipzen A."/>
            <person name="Clum A."/>
            <person name="Drula E."/>
            <person name="Henrissat B."/>
            <person name="Kohler A."/>
            <person name="Grigoriev I.V."/>
            <person name="Martin F.M."/>
            <person name="Hacquard S."/>
        </authorList>
    </citation>
    <scope>NUCLEOTIDE SEQUENCE</scope>
    <source>
        <strain evidence="2">MPI-CAGE-AT-0023</strain>
    </source>
</reference>
<comment type="caution">
    <text evidence="2">The sequence shown here is derived from an EMBL/GenBank/DDBJ whole genome shotgun (WGS) entry which is preliminary data.</text>
</comment>
<dbReference type="EMBL" id="JAGMUX010000008">
    <property type="protein sequence ID" value="KAH7250232.1"/>
    <property type="molecule type" value="Genomic_DNA"/>
</dbReference>
<dbReference type="AlphaFoldDB" id="A0A9P9H4B6"/>
<name>A0A9P9H4B6_FUSRE</name>
<dbReference type="Proteomes" id="UP000720189">
    <property type="component" value="Unassembled WGS sequence"/>
</dbReference>
<evidence type="ECO:0000313" key="2">
    <source>
        <dbReference type="EMBL" id="KAH7250232.1"/>
    </source>
</evidence>
<accession>A0A9P9H4B6</accession>
<evidence type="ECO:0000256" key="1">
    <source>
        <dbReference type="SAM" id="MobiDB-lite"/>
    </source>
</evidence>
<evidence type="ECO:0000313" key="3">
    <source>
        <dbReference type="Proteomes" id="UP000720189"/>
    </source>
</evidence>
<dbReference type="OrthoDB" id="5105088at2759"/>
<dbReference type="RefSeq" id="XP_046049551.1">
    <property type="nucleotide sequence ID" value="XM_046192883.1"/>
</dbReference>
<gene>
    <name evidence="2" type="ORF">BKA55DRAFT_569066</name>
</gene>
<keyword evidence="3" id="KW-1185">Reference proteome</keyword>
<protein>
    <submittedName>
        <fullName evidence="2">Uncharacterized protein</fullName>
    </submittedName>
</protein>
<sequence length="110" mass="12846">MIHLLVFNRANMPPLMGKFWYPLLFDYMRDYPTTLVPGLPWTLQHSKRFYISWDVQDPFLLSQHDRAIQQLGGVDPRTSLWANTKVYYGGDISAGRGKKSKTTQGQRLWN</sequence>
<proteinExistence type="predicted"/>